<proteinExistence type="predicted"/>
<accession>A0A1T2L7P9</accession>
<evidence type="ECO:0000313" key="2">
    <source>
        <dbReference type="EMBL" id="OOZ41135.1"/>
    </source>
</evidence>
<dbReference type="SUPFAM" id="SSF53335">
    <property type="entry name" value="S-adenosyl-L-methionine-dependent methyltransferases"/>
    <property type="match status" value="1"/>
</dbReference>
<organism evidence="2 3">
    <name type="scientific">Solemya pervernicosa gill symbiont</name>
    <dbReference type="NCBI Taxonomy" id="642797"/>
    <lineage>
        <taxon>Bacteria</taxon>
        <taxon>Pseudomonadati</taxon>
        <taxon>Pseudomonadota</taxon>
        <taxon>Gammaproteobacteria</taxon>
        <taxon>sulfur-oxidizing symbionts</taxon>
    </lineage>
</organism>
<dbReference type="RefSeq" id="WP_236725645.1">
    <property type="nucleotide sequence ID" value="NZ_MPRL01000014.1"/>
</dbReference>
<sequence>MTATECSCACCGAENLTGFYRVDGVPVHSVLLMASREEALAYPQQDIELAICKSCGFIQNIHFDPSYHEYSERYEETQGYSAHFRSFLNEFVDELIERHQLHNRTVVEIGCGKGEFLSLLCRQGNNRGIGIDASYVPGRIAEHADLDLTFIQGFFEEHTDVIAVAEVIICRHTLEHIARPAEFMHKLREAIPEGSRPLIIFDLPDTTRVLEERAFWDVYYEHCAYFTPTSLAALFRQEGLAPQTLYRRYGEQMLVVEAYPDETGDKQTFSLERPVAELVTLSDEFSQSVERTVDGWSQRVQRANQAGQRVVLWGSGSKAVSFISALGNGCRIDAVVDINPHRQGSYMAGSGYEISAPASLAALQPDLVIVMNPVYEQEIAAELKQLGVKTELVSL</sequence>
<dbReference type="CDD" id="cd02440">
    <property type="entry name" value="AdoMet_MTases"/>
    <property type="match status" value="1"/>
</dbReference>
<dbReference type="CDD" id="cd00636">
    <property type="entry name" value="TroA-like"/>
    <property type="match status" value="1"/>
</dbReference>
<protein>
    <recommendedName>
        <fullName evidence="1">C-methyltransferase domain-containing protein</fullName>
    </recommendedName>
</protein>
<dbReference type="Gene3D" id="3.40.50.720">
    <property type="entry name" value="NAD(P)-binding Rossmann-like Domain"/>
    <property type="match status" value="1"/>
</dbReference>
<gene>
    <name evidence="2" type="ORF">BOW53_05255</name>
</gene>
<evidence type="ECO:0000313" key="3">
    <source>
        <dbReference type="Proteomes" id="UP000191110"/>
    </source>
</evidence>
<dbReference type="InterPro" id="IPR013691">
    <property type="entry name" value="MeTrfase_14"/>
</dbReference>
<reference evidence="2 3" key="1">
    <citation type="submission" date="2016-11" db="EMBL/GenBank/DDBJ databases">
        <title>Mixed transmission modes and dynamic genome evolution in an obligate animal-bacterial symbiosis.</title>
        <authorList>
            <person name="Russell S.L."/>
            <person name="Corbett-Detig R.B."/>
            <person name="Cavanaugh C.M."/>
        </authorList>
    </citation>
    <scope>NUCLEOTIDE SEQUENCE [LARGE SCALE GENOMIC DNA]</scope>
    <source>
        <strain evidence="2">Sveles-Q1</strain>
    </source>
</reference>
<comment type="caution">
    <text evidence="2">The sequence shown here is derived from an EMBL/GenBank/DDBJ whole genome shotgun (WGS) entry which is preliminary data.</text>
</comment>
<dbReference type="Pfam" id="PF08484">
    <property type="entry name" value="Methyltransf_14"/>
    <property type="match status" value="1"/>
</dbReference>
<name>A0A1T2L7P9_9GAMM</name>
<feature type="domain" description="C-methyltransferase" evidence="1">
    <location>
        <begin position="283"/>
        <end position="386"/>
    </location>
</feature>
<dbReference type="EMBL" id="MPRL01000014">
    <property type="protein sequence ID" value="OOZ41135.1"/>
    <property type="molecule type" value="Genomic_DNA"/>
</dbReference>
<dbReference type="Pfam" id="PF13489">
    <property type="entry name" value="Methyltransf_23"/>
    <property type="match status" value="1"/>
</dbReference>
<dbReference type="Gene3D" id="3.40.50.150">
    <property type="entry name" value="Vaccinia Virus protein VP39"/>
    <property type="match status" value="1"/>
</dbReference>
<dbReference type="PANTHER" id="PTHR43861">
    <property type="entry name" value="TRANS-ACONITATE 2-METHYLTRANSFERASE-RELATED"/>
    <property type="match status" value="1"/>
</dbReference>
<dbReference type="InterPro" id="IPR029063">
    <property type="entry name" value="SAM-dependent_MTases_sf"/>
</dbReference>
<dbReference type="Proteomes" id="UP000191110">
    <property type="component" value="Unassembled WGS sequence"/>
</dbReference>
<evidence type="ECO:0000259" key="1">
    <source>
        <dbReference type="Pfam" id="PF08484"/>
    </source>
</evidence>
<keyword evidence="3" id="KW-1185">Reference proteome</keyword>
<dbReference type="AlphaFoldDB" id="A0A1T2L7P9"/>
<dbReference type="PANTHER" id="PTHR43861:SF6">
    <property type="entry name" value="METHYLTRANSFERASE TYPE 11"/>
    <property type="match status" value="1"/>
</dbReference>